<dbReference type="AlphaFoldDB" id="A0A9P5XFE4"/>
<dbReference type="EMBL" id="MU151159">
    <property type="protein sequence ID" value="KAF9448490.1"/>
    <property type="molecule type" value="Genomic_DNA"/>
</dbReference>
<name>A0A9P5XFE4_9AGAR</name>
<evidence type="ECO:0008006" key="3">
    <source>
        <dbReference type="Google" id="ProtNLM"/>
    </source>
</evidence>
<sequence>MNPLREFPLELQGLVIDHLSQDQRTLLKASLSSKAWRLGCYRHLFYDLYLELGSVEPLSQLLDHPFTQATVPSCVRRLYIN</sequence>
<organism evidence="1 2">
    <name type="scientific">Macrolepiota fuliginosa MF-IS2</name>
    <dbReference type="NCBI Taxonomy" id="1400762"/>
    <lineage>
        <taxon>Eukaryota</taxon>
        <taxon>Fungi</taxon>
        <taxon>Dikarya</taxon>
        <taxon>Basidiomycota</taxon>
        <taxon>Agaricomycotina</taxon>
        <taxon>Agaricomycetes</taxon>
        <taxon>Agaricomycetidae</taxon>
        <taxon>Agaricales</taxon>
        <taxon>Agaricineae</taxon>
        <taxon>Agaricaceae</taxon>
        <taxon>Macrolepiota</taxon>
    </lineage>
</organism>
<keyword evidence="2" id="KW-1185">Reference proteome</keyword>
<evidence type="ECO:0000313" key="1">
    <source>
        <dbReference type="EMBL" id="KAF9448490.1"/>
    </source>
</evidence>
<feature type="non-terminal residue" evidence="1">
    <location>
        <position position="81"/>
    </location>
</feature>
<dbReference type="Proteomes" id="UP000807342">
    <property type="component" value="Unassembled WGS sequence"/>
</dbReference>
<proteinExistence type="predicted"/>
<comment type="caution">
    <text evidence="1">The sequence shown here is derived from an EMBL/GenBank/DDBJ whole genome shotgun (WGS) entry which is preliminary data.</text>
</comment>
<evidence type="ECO:0000313" key="2">
    <source>
        <dbReference type="Proteomes" id="UP000807342"/>
    </source>
</evidence>
<dbReference type="OrthoDB" id="3070253at2759"/>
<reference evidence="1" key="1">
    <citation type="submission" date="2020-11" db="EMBL/GenBank/DDBJ databases">
        <authorList>
            <consortium name="DOE Joint Genome Institute"/>
            <person name="Ahrendt S."/>
            <person name="Riley R."/>
            <person name="Andreopoulos W."/>
            <person name="Labutti K."/>
            <person name="Pangilinan J."/>
            <person name="Ruiz-Duenas F.J."/>
            <person name="Barrasa J.M."/>
            <person name="Sanchez-Garcia M."/>
            <person name="Camarero S."/>
            <person name="Miyauchi S."/>
            <person name="Serrano A."/>
            <person name="Linde D."/>
            <person name="Babiker R."/>
            <person name="Drula E."/>
            <person name="Ayuso-Fernandez I."/>
            <person name="Pacheco R."/>
            <person name="Padilla G."/>
            <person name="Ferreira P."/>
            <person name="Barriuso J."/>
            <person name="Kellner H."/>
            <person name="Castanera R."/>
            <person name="Alfaro M."/>
            <person name="Ramirez L."/>
            <person name="Pisabarro A.G."/>
            <person name="Kuo A."/>
            <person name="Tritt A."/>
            <person name="Lipzen A."/>
            <person name="He G."/>
            <person name="Yan M."/>
            <person name="Ng V."/>
            <person name="Cullen D."/>
            <person name="Martin F."/>
            <person name="Rosso M.-N."/>
            <person name="Henrissat B."/>
            <person name="Hibbett D."/>
            <person name="Martinez A.T."/>
            <person name="Grigoriev I.V."/>
        </authorList>
    </citation>
    <scope>NUCLEOTIDE SEQUENCE</scope>
    <source>
        <strain evidence="1">MF-IS2</strain>
    </source>
</reference>
<accession>A0A9P5XFE4</accession>
<gene>
    <name evidence="1" type="ORF">P691DRAFT_648434</name>
</gene>
<protein>
    <recommendedName>
        <fullName evidence="3">F-box domain-containing protein</fullName>
    </recommendedName>
</protein>